<dbReference type="EMBL" id="JAGYPG010000002">
    <property type="protein sequence ID" value="MBS4196449.1"/>
    <property type="molecule type" value="Genomic_DNA"/>
</dbReference>
<evidence type="ECO:0000313" key="3">
    <source>
        <dbReference type="Proteomes" id="UP000681414"/>
    </source>
</evidence>
<dbReference type="InterPro" id="IPR018310">
    <property type="entry name" value="Put_endonuclease_Z1-dom"/>
</dbReference>
<reference evidence="2 3" key="1">
    <citation type="submission" date="2021-05" db="EMBL/GenBank/DDBJ databases">
        <title>Novel Bacillus species.</title>
        <authorList>
            <person name="Liu G."/>
        </authorList>
    </citation>
    <scope>NUCLEOTIDE SEQUENCE [LARGE SCALE GENOMIC DNA]</scope>
    <source>
        <strain evidence="3">FJAT-49780</strain>
    </source>
</reference>
<gene>
    <name evidence="2" type="ORF">KHA97_15395</name>
</gene>
<sequence>MSDYSSIKYDEKRNVIRNLKEKGRDWNYIATYGRNNDEELQESLDFMFEMGTFNYKISAEEWKGIVREQKEIEERAKEVVMVSGGVEQGSLEVPKHERSAWQMYIEKLRSQKWSPDAINELENSTLAILRKISQDTSETGPRKGLMIGHVQSGKTASMAGLMAMAADHGWNMFIVLSGIIENLRLQTENRLIGDLTYKTGNLSWRALNNLSKRSPLSVRTQSLSFDLNSRDRYFTVCLKNKTRLENLIKWLYEDKHKLAQMKILIIDDEADQAGINTSDIDTQDRTAINSRIIKLVEGIGKDKAGAMNYISYTATPYANVLNEAGPGTLYPKDFIGLLPTSTEYFGPKQIFGVEDSEYQGLNIIRRIGDEEIQEINEMQKQIRDYRMTPALEEAICWFLCAVSMMRNNGYQKPISMLIHTSHLTGVHGEIADMISTWLKSKTDKEIIALCKKVFEREEYQFTVNDLFDSFKGYSVKRDQINGYPKFEEIITEIIELKNQVSHIRLGDDESLEYHNGIHLCIDNCRFNGVDDENNFVRLAYPEKNRLERMDKAPVFMVIGGNTLSRGLTLEGLVSTYFLRVGKQADTLMQMGRWFGYRHGYELYPRIWMTEDTREKFVFLATLEEELRDDLQTFRDGGASPEEYGLRIKNSPKLSWLRITNANRSQGAIATDWDFSGTSNQTVVFDLDPTILKRNIKVTENLLNGLPHPEESPLNKSLVWKNVDFEMLRVKFFSQYTVSKNATALKDMDVFCEWYEKVKNEIGFTGWSVIVGGTREGEKWNIGGKAIGKITRAIKSNNAKNTISIGVLRAPADLYADFTKEDLQKAEISANSKLEISNSAVNFKREQVGLDKTPQLIIYRIDKSKNNEIAEDIIGISVVVPGAKTGKSYAKRLTIDLDRFVVGTGTDVEE</sequence>
<name>A0A942THH7_9BACI</name>
<comment type="caution">
    <text evidence="2">The sequence shown here is derived from an EMBL/GenBank/DDBJ whole genome shotgun (WGS) entry which is preliminary data.</text>
</comment>
<evidence type="ECO:0000313" key="2">
    <source>
        <dbReference type="EMBL" id="MBS4196449.1"/>
    </source>
</evidence>
<accession>A0A942THH7</accession>
<organism evidence="2 3">
    <name type="scientific">Lederbergia citri</name>
    <dbReference type="NCBI Taxonomy" id="2833580"/>
    <lineage>
        <taxon>Bacteria</taxon>
        <taxon>Bacillati</taxon>
        <taxon>Bacillota</taxon>
        <taxon>Bacilli</taxon>
        <taxon>Bacillales</taxon>
        <taxon>Bacillaceae</taxon>
        <taxon>Lederbergia</taxon>
    </lineage>
</organism>
<keyword evidence="3" id="KW-1185">Reference proteome</keyword>
<dbReference type="RefSeq" id="WP_213125581.1">
    <property type="nucleotide sequence ID" value="NZ_JAGYPG010000002.1"/>
</dbReference>
<proteinExistence type="predicted"/>
<dbReference type="Proteomes" id="UP000681414">
    <property type="component" value="Unassembled WGS sequence"/>
</dbReference>
<protein>
    <submittedName>
        <fullName evidence="2">Z1 domain-containing protein</fullName>
    </submittedName>
</protein>
<feature type="domain" description="Putative endonuclease Z1" evidence="1">
    <location>
        <begin position="391"/>
        <end position="651"/>
    </location>
</feature>
<evidence type="ECO:0000259" key="1">
    <source>
        <dbReference type="Pfam" id="PF10593"/>
    </source>
</evidence>
<dbReference type="Pfam" id="PF10593">
    <property type="entry name" value="Z1"/>
    <property type="match status" value="1"/>
</dbReference>
<dbReference type="AlphaFoldDB" id="A0A942THH7"/>